<dbReference type="EMBL" id="VIIS01000124">
    <property type="protein sequence ID" value="KAF0312983.1"/>
    <property type="molecule type" value="Genomic_DNA"/>
</dbReference>
<dbReference type="InterPro" id="IPR013783">
    <property type="entry name" value="Ig-like_fold"/>
</dbReference>
<dbReference type="Gene3D" id="2.60.40.10">
    <property type="entry name" value="Immunoglobulins"/>
    <property type="match status" value="2"/>
</dbReference>
<sequence length="297" mass="33617">MAVLRRRCTWPQLALLAVRVISLVVLASRRAAPTRAMPPGSALTAALTSQAALIAFQPPTQTGVIQVGRLCRLTSGSEHPSLLDPPIVVRNGTNASVVLDCAYTLPPDDTLLHVKWFHIRSAYTLVFQWIHGQRPQALGPLRHRVNLSFTASETANERYRAMQILRPTVELSGRYMCKVTSTRHDFTRHKRLVVYTSPREMSISEVQPGDNLVNITCHVSGMYPEPRVELYRGANSRTMVPIEGLNKYVSWRDGLYDVTAFWVTRHELLQDHTLFECIMRISDTNYMERREISYSSA</sequence>
<dbReference type="OrthoDB" id="6478865at2759"/>
<dbReference type="InterPro" id="IPR036179">
    <property type="entry name" value="Ig-like_dom_sf"/>
</dbReference>
<feature type="signal peptide" evidence="1">
    <location>
        <begin position="1"/>
        <end position="36"/>
    </location>
</feature>
<reference evidence="3 4" key="1">
    <citation type="submission" date="2019-07" db="EMBL/GenBank/DDBJ databases">
        <title>Draft genome assembly of a fouling barnacle, Amphibalanus amphitrite (Darwin, 1854): The first reference genome for Thecostraca.</title>
        <authorList>
            <person name="Kim W."/>
        </authorList>
    </citation>
    <scope>NUCLEOTIDE SEQUENCE [LARGE SCALE GENOMIC DNA]</scope>
    <source>
        <strain evidence="3">SNU_AA5</strain>
        <tissue evidence="3">Soma without cirri and trophi</tissue>
    </source>
</reference>
<keyword evidence="4" id="KW-1185">Reference proteome</keyword>
<comment type="caution">
    <text evidence="3">The sequence shown here is derived from an EMBL/GenBank/DDBJ whole genome shotgun (WGS) entry which is preliminary data.</text>
</comment>
<keyword evidence="1" id="KW-0732">Signal</keyword>
<evidence type="ECO:0000313" key="3">
    <source>
        <dbReference type="EMBL" id="KAF0312983.1"/>
    </source>
</evidence>
<proteinExistence type="predicted"/>
<dbReference type="Proteomes" id="UP000440578">
    <property type="component" value="Unassembled WGS sequence"/>
</dbReference>
<accession>A0A6A4X3Z3</accession>
<feature type="domain" description="Ig-like" evidence="2">
    <location>
        <begin position="198"/>
        <end position="293"/>
    </location>
</feature>
<dbReference type="PROSITE" id="PS50835">
    <property type="entry name" value="IG_LIKE"/>
    <property type="match status" value="2"/>
</dbReference>
<dbReference type="SUPFAM" id="SSF48726">
    <property type="entry name" value="Immunoglobulin"/>
    <property type="match status" value="2"/>
</dbReference>
<dbReference type="PANTHER" id="PTHR21261">
    <property type="entry name" value="BEAT PROTEIN"/>
    <property type="match status" value="1"/>
</dbReference>
<dbReference type="AlphaFoldDB" id="A0A6A4X3Z3"/>
<feature type="domain" description="Ig-like" evidence="2">
    <location>
        <begin position="80"/>
        <end position="193"/>
    </location>
</feature>
<feature type="chain" id="PRO_5025512959" description="Ig-like domain-containing protein" evidence="1">
    <location>
        <begin position="37"/>
        <end position="297"/>
    </location>
</feature>
<evidence type="ECO:0000256" key="1">
    <source>
        <dbReference type="SAM" id="SignalP"/>
    </source>
</evidence>
<evidence type="ECO:0000259" key="2">
    <source>
        <dbReference type="PROSITE" id="PS50835"/>
    </source>
</evidence>
<protein>
    <recommendedName>
        <fullName evidence="2">Ig-like domain-containing protein</fullName>
    </recommendedName>
</protein>
<name>A0A6A4X3Z3_AMPAM</name>
<organism evidence="3 4">
    <name type="scientific">Amphibalanus amphitrite</name>
    <name type="common">Striped barnacle</name>
    <name type="synonym">Balanus amphitrite</name>
    <dbReference type="NCBI Taxonomy" id="1232801"/>
    <lineage>
        <taxon>Eukaryota</taxon>
        <taxon>Metazoa</taxon>
        <taxon>Ecdysozoa</taxon>
        <taxon>Arthropoda</taxon>
        <taxon>Crustacea</taxon>
        <taxon>Multicrustacea</taxon>
        <taxon>Cirripedia</taxon>
        <taxon>Thoracica</taxon>
        <taxon>Thoracicalcarea</taxon>
        <taxon>Balanomorpha</taxon>
        <taxon>Balanoidea</taxon>
        <taxon>Balanidae</taxon>
        <taxon>Amphibalaninae</taxon>
        <taxon>Amphibalanus</taxon>
    </lineage>
</organism>
<evidence type="ECO:0000313" key="4">
    <source>
        <dbReference type="Proteomes" id="UP000440578"/>
    </source>
</evidence>
<dbReference type="InterPro" id="IPR007110">
    <property type="entry name" value="Ig-like_dom"/>
</dbReference>
<gene>
    <name evidence="3" type="ORF">FJT64_016401</name>
</gene>
<dbReference type="PANTHER" id="PTHR21261:SF2">
    <property type="entry name" value="GH04238P-RELATED"/>
    <property type="match status" value="1"/>
</dbReference>